<feature type="transmembrane region" description="Helical" evidence="9">
    <location>
        <begin position="92"/>
        <end position="113"/>
    </location>
</feature>
<reference evidence="12" key="1">
    <citation type="journal article" date="2019" name="Int. J. Syst. Evol. Microbiol.">
        <title>The Global Catalogue of Microorganisms (GCM) 10K type strain sequencing project: providing services to taxonomists for standard genome sequencing and annotation.</title>
        <authorList>
            <consortium name="The Broad Institute Genomics Platform"/>
            <consortium name="The Broad Institute Genome Sequencing Center for Infectious Disease"/>
            <person name="Wu L."/>
            <person name="Ma J."/>
        </authorList>
    </citation>
    <scope>NUCLEOTIDE SEQUENCE [LARGE SCALE GENOMIC DNA]</scope>
    <source>
        <strain evidence="12">NBRC 110107</strain>
    </source>
</reference>
<comment type="similarity">
    <text evidence="8 9">Belongs to the TRAP transporter small permease family.</text>
</comment>
<keyword evidence="3" id="KW-1003">Cell membrane</keyword>
<dbReference type="Pfam" id="PF04290">
    <property type="entry name" value="DctQ"/>
    <property type="match status" value="1"/>
</dbReference>
<dbReference type="EMBL" id="BSOY01000002">
    <property type="protein sequence ID" value="GLS00158.1"/>
    <property type="molecule type" value="Genomic_DNA"/>
</dbReference>
<proteinExistence type="inferred from homology"/>
<protein>
    <recommendedName>
        <fullName evidence="9">TRAP transporter small permease protein</fullName>
    </recommendedName>
</protein>
<organism evidence="11 12">
    <name type="scientific">Brevundimonas denitrificans</name>
    <dbReference type="NCBI Taxonomy" id="1443434"/>
    <lineage>
        <taxon>Bacteria</taxon>
        <taxon>Pseudomonadati</taxon>
        <taxon>Pseudomonadota</taxon>
        <taxon>Alphaproteobacteria</taxon>
        <taxon>Caulobacterales</taxon>
        <taxon>Caulobacteraceae</taxon>
        <taxon>Brevundimonas</taxon>
    </lineage>
</organism>
<feature type="domain" description="Tripartite ATP-independent periplasmic transporters DctQ component" evidence="10">
    <location>
        <begin position="30"/>
        <end position="156"/>
    </location>
</feature>
<keyword evidence="7 9" id="KW-0472">Membrane</keyword>
<evidence type="ECO:0000256" key="7">
    <source>
        <dbReference type="ARBA" id="ARBA00023136"/>
    </source>
</evidence>
<keyword evidence="5 9" id="KW-0812">Transmembrane</keyword>
<evidence type="ECO:0000256" key="8">
    <source>
        <dbReference type="ARBA" id="ARBA00038436"/>
    </source>
</evidence>
<evidence type="ECO:0000259" key="10">
    <source>
        <dbReference type="Pfam" id="PF04290"/>
    </source>
</evidence>
<evidence type="ECO:0000256" key="9">
    <source>
        <dbReference type="RuleBase" id="RU369079"/>
    </source>
</evidence>
<feature type="transmembrane region" description="Helical" evidence="9">
    <location>
        <begin position="53"/>
        <end position="71"/>
    </location>
</feature>
<name>A0ABQ6BE06_9CAUL</name>
<evidence type="ECO:0000256" key="4">
    <source>
        <dbReference type="ARBA" id="ARBA00022519"/>
    </source>
</evidence>
<evidence type="ECO:0000313" key="12">
    <source>
        <dbReference type="Proteomes" id="UP001156921"/>
    </source>
</evidence>
<keyword evidence="4 9" id="KW-0997">Cell inner membrane</keyword>
<keyword evidence="12" id="KW-1185">Reference proteome</keyword>
<dbReference type="PANTHER" id="PTHR35011:SF11">
    <property type="entry name" value="TRAP TRANSPORTER SMALL PERMEASE PROTEIN"/>
    <property type="match status" value="1"/>
</dbReference>
<dbReference type="PANTHER" id="PTHR35011">
    <property type="entry name" value="2,3-DIKETO-L-GULONATE TRAP TRANSPORTER SMALL PERMEASE PROTEIN YIAM"/>
    <property type="match status" value="1"/>
</dbReference>
<comment type="subunit">
    <text evidence="9">The complex comprises the extracytoplasmic solute receptor protein and the two transmembrane proteins.</text>
</comment>
<gene>
    <name evidence="11" type="ORF">GCM10007859_01620</name>
</gene>
<accession>A0ABQ6BE06</accession>
<sequence length="175" mass="18462">MSEPRRGFARALDSLALLAMALAGIALVLMALIQAWQVFARYVLNDSPGWTEPLALLLMSFAVMFGASVAVRRESHFAFQSLQHAMPTPVQWLMKSVSRLIAAAAGAGLMVLGGTLMIDDWPVPMAGAPLPSGLKFAALCVGGGLILIFALERLLTGDYHAPVADAPKDASGAED</sequence>
<keyword evidence="2 9" id="KW-0813">Transport</keyword>
<dbReference type="InterPro" id="IPR055348">
    <property type="entry name" value="DctQ"/>
</dbReference>
<feature type="transmembrane region" description="Helical" evidence="9">
    <location>
        <begin position="133"/>
        <end position="151"/>
    </location>
</feature>
<dbReference type="RefSeq" id="WP_284220109.1">
    <property type="nucleotide sequence ID" value="NZ_BSOY01000002.1"/>
</dbReference>
<evidence type="ECO:0000256" key="6">
    <source>
        <dbReference type="ARBA" id="ARBA00022989"/>
    </source>
</evidence>
<keyword evidence="6 9" id="KW-1133">Transmembrane helix</keyword>
<feature type="transmembrane region" description="Helical" evidence="9">
    <location>
        <begin position="12"/>
        <end position="33"/>
    </location>
</feature>
<evidence type="ECO:0000256" key="1">
    <source>
        <dbReference type="ARBA" id="ARBA00004429"/>
    </source>
</evidence>
<dbReference type="Proteomes" id="UP001156921">
    <property type="component" value="Unassembled WGS sequence"/>
</dbReference>
<comment type="subcellular location">
    <subcellularLocation>
        <location evidence="1 9">Cell inner membrane</location>
        <topology evidence="1 9">Multi-pass membrane protein</topology>
    </subcellularLocation>
</comment>
<comment type="function">
    <text evidence="9">Part of the tripartite ATP-independent periplasmic (TRAP) transport system.</text>
</comment>
<evidence type="ECO:0000313" key="11">
    <source>
        <dbReference type="EMBL" id="GLS00158.1"/>
    </source>
</evidence>
<evidence type="ECO:0000256" key="5">
    <source>
        <dbReference type="ARBA" id="ARBA00022692"/>
    </source>
</evidence>
<evidence type="ECO:0000256" key="2">
    <source>
        <dbReference type="ARBA" id="ARBA00022448"/>
    </source>
</evidence>
<comment type="caution">
    <text evidence="11">The sequence shown here is derived from an EMBL/GenBank/DDBJ whole genome shotgun (WGS) entry which is preliminary data.</text>
</comment>
<evidence type="ECO:0000256" key="3">
    <source>
        <dbReference type="ARBA" id="ARBA00022475"/>
    </source>
</evidence>
<dbReference type="InterPro" id="IPR007387">
    <property type="entry name" value="TRAP_DctQ"/>
</dbReference>